<dbReference type="Gene3D" id="3.80.10.10">
    <property type="entry name" value="Ribonuclease Inhibitor"/>
    <property type="match status" value="2"/>
</dbReference>
<dbReference type="FunFam" id="3.80.10.10:FF:000224">
    <property type="entry name" value="Leucine-rich repeat extensin-like protein 1"/>
    <property type="match status" value="1"/>
</dbReference>
<keyword evidence="2" id="KW-0134">Cell wall</keyword>
<feature type="domain" description="Leucine-rich repeat-containing N-terminal plant-type" evidence="12">
    <location>
        <begin position="54"/>
        <end position="92"/>
    </location>
</feature>
<evidence type="ECO:0000256" key="1">
    <source>
        <dbReference type="ARBA" id="ARBA00004191"/>
    </source>
</evidence>
<name>A0A4S8JFI5_MUSBA</name>
<dbReference type="SUPFAM" id="SSF52058">
    <property type="entry name" value="L domain-like"/>
    <property type="match status" value="1"/>
</dbReference>
<evidence type="ECO:0000313" key="14">
    <source>
        <dbReference type="Proteomes" id="UP000317650"/>
    </source>
</evidence>
<evidence type="ECO:0000313" key="13">
    <source>
        <dbReference type="EMBL" id="THU60697.1"/>
    </source>
</evidence>
<keyword evidence="6" id="KW-0677">Repeat</keyword>
<evidence type="ECO:0000256" key="4">
    <source>
        <dbReference type="ARBA" id="ARBA00022614"/>
    </source>
</evidence>
<evidence type="ECO:0000256" key="3">
    <source>
        <dbReference type="ARBA" id="ARBA00022525"/>
    </source>
</evidence>
<dbReference type="AlphaFoldDB" id="A0A4S8JFI5"/>
<organism evidence="13 14">
    <name type="scientific">Musa balbisiana</name>
    <name type="common">Banana</name>
    <dbReference type="NCBI Taxonomy" id="52838"/>
    <lineage>
        <taxon>Eukaryota</taxon>
        <taxon>Viridiplantae</taxon>
        <taxon>Streptophyta</taxon>
        <taxon>Embryophyta</taxon>
        <taxon>Tracheophyta</taxon>
        <taxon>Spermatophyta</taxon>
        <taxon>Magnoliopsida</taxon>
        <taxon>Liliopsida</taxon>
        <taxon>Zingiberales</taxon>
        <taxon>Musaceae</taxon>
        <taxon>Musa</taxon>
    </lineage>
</organism>
<dbReference type="STRING" id="52838.A0A4S8JFI5"/>
<keyword evidence="5 11" id="KW-0732">Signal</keyword>
<sequence>MQRLWLPMALVFLQVFTPKSSAFVGTGGGGVWFNGRGGSTTETQSSYPQDPNGNREYTALQAWRSAMSEDPYGILASWLGPDVCSYRGVFCSYAPEVPIFASFRVVSGIDLNHANLKGYLVKELALLDHLSFLHLNSNRFSGTVPDSFRELHYLSELDLSNNQFSGPFPTTTLLIPNLIYLDLRFNSFSGEVPDELFVKDLDAIFLNNNQFGGQIPMTLWASPASVITLANNQFSGSIPFNFGYMSSRIREVLFLNNKLTGCIPEGVGYLTDVEVLDLSFNSLAGHLPNSLSCLSEVEVLNIAHNQLSGELPELVCDLRSLANLTVSYNFFSGFSLDCARLFFRNVWFDFSGNCIPGSDMQRPPPECMGIPGGGLSCLRIPSTRPLACAGSMGQRDGMNRVPYTFPSLP</sequence>
<evidence type="ECO:0000259" key="12">
    <source>
        <dbReference type="Pfam" id="PF08263"/>
    </source>
</evidence>
<keyword evidence="4" id="KW-0433">Leucine-rich repeat</keyword>
<evidence type="ECO:0000256" key="6">
    <source>
        <dbReference type="ARBA" id="ARBA00022737"/>
    </source>
</evidence>
<feature type="chain" id="PRO_5020291986" description="Cell wall hydroxyproline-rich glycoprotein" evidence="11">
    <location>
        <begin position="23"/>
        <end position="409"/>
    </location>
</feature>
<dbReference type="PANTHER" id="PTHR32093:SF86">
    <property type="entry name" value="EXTENSIN-LIKE PROTEIN"/>
    <property type="match status" value="1"/>
</dbReference>
<proteinExistence type="predicted"/>
<protein>
    <recommendedName>
        <fullName evidence="10">Cell wall hydroxyproline-rich glycoprotein</fullName>
    </recommendedName>
</protein>
<dbReference type="InterPro" id="IPR051582">
    <property type="entry name" value="LRR_extensin-like_regulator"/>
</dbReference>
<dbReference type="InterPro" id="IPR013210">
    <property type="entry name" value="LRR_N_plant-typ"/>
</dbReference>
<keyword evidence="7" id="KW-0325">Glycoprotein</keyword>
<evidence type="ECO:0000256" key="2">
    <source>
        <dbReference type="ARBA" id="ARBA00022512"/>
    </source>
</evidence>
<dbReference type="PANTHER" id="PTHR32093">
    <property type="entry name" value="LEUCINE-RICH REPEAT EXTENSIN-LIKE PROTEIN 3-RELATED"/>
    <property type="match status" value="1"/>
</dbReference>
<evidence type="ECO:0000256" key="5">
    <source>
        <dbReference type="ARBA" id="ARBA00022729"/>
    </source>
</evidence>
<evidence type="ECO:0000256" key="9">
    <source>
        <dbReference type="ARBA" id="ARBA00023316"/>
    </source>
</evidence>
<keyword evidence="3" id="KW-0964">Secreted</keyword>
<dbReference type="InterPro" id="IPR001611">
    <property type="entry name" value="Leu-rich_rpt"/>
</dbReference>
<dbReference type="Proteomes" id="UP000317650">
    <property type="component" value="Chromosome 7"/>
</dbReference>
<evidence type="ECO:0000256" key="11">
    <source>
        <dbReference type="SAM" id="SignalP"/>
    </source>
</evidence>
<dbReference type="GO" id="GO:0071555">
    <property type="term" value="P:cell wall organization"/>
    <property type="evidence" value="ECO:0007669"/>
    <property type="project" value="UniProtKB-KW"/>
</dbReference>
<reference evidence="13 14" key="1">
    <citation type="journal article" date="2019" name="Nat. Plants">
        <title>Genome sequencing of Musa balbisiana reveals subgenome evolution and function divergence in polyploid bananas.</title>
        <authorList>
            <person name="Yao X."/>
        </authorList>
    </citation>
    <scope>NUCLEOTIDE SEQUENCE [LARGE SCALE GENOMIC DNA]</scope>
    <source>
        <strain evidence="14">cv. DH-PKW</strain>
        <tissue evidence="13">Leaves</tissue>
    </source>
</reference>
<dbReference type="InterPro" id="IPR032675">
    <property type="entry name" value="LRR_dom_sf"/>
</dbReference>
<keyword evidence="9" id="KW-0961">Cell wall biogenesis/degradation</keyword>
<feature type="signal peptide" evidence="11">
    <location>
        <begin position="1"/>
        <end position="22"/>
    </location>
</feature>
<evidence type="ECO:0000256" key="8">
    <source>
        <dbReference type="ARBA" id="ARBA00023278"/>
    </source>
</evidence>
<dbReference type="FunFam" id="3.80.10.10:FF:000041">
    <property type="entry name" value="LRR receptor-like serine/threonine-protein kinase ERECTA"/>
    <property type="match status" value="1"/>
</dbReference>
<dbReference type="Pfam" id="PF00560">
    <property type="entry name" value="LRR_1"/>
    <property type="match status" value="5"/>
</dbReference>
<keyword evidence="8" id="KW-0379">Hydroxylation</keyword>
<accession>A0A4S8JFI5</accession>
<gene>
    <name evidence="13" type="ORF">C4D60_Mb07t15500</name>
</gene>
<evidence type="ECO:0000256" key="7">
    <source>
        <dbReference type="ARBA" id="ARBA00023180"/>
    </source>
</evidence>
<dbReference type="PRINTS" id="PR00019">
    <property type="entry name" value="LEURICHRPT"/>
</dbReference>
<comment type="caution">
    <text evidence="13">The sequence shown here is derived from an EMBL/GenBank/DDBJ whole genome shotgun (WGS) entry which is preliminary data.</text>
</comment>
<evidence type="ECO:0000256" key="10">
    <source>
        <dbReference type="ARBA" id="ARBA00041871"/>
    </source>
</evidence>
<comment type="subcellular location">
    <subcellularLocation>
        <location evidence="1">Secreted</location>
        <location evidence="1">Cell wall</location>
    </subcellularLocation>
</comment>
<dbReference type="EMBL" id="PYDT01000005">
    <property type="protein sequence ID" value="THU60697.1"/>
    <property type="molecule type" value="Genomic_DNA"/>
</dbReference>
<keyword evidence="14" id="KW-1185">Reference proteome</keyword>
<dbReference type="Pfam" id="PF08263">
    <property type="entry name" value="LRRNT_2"/>
    <property type="match status" value="1"/>
</dbReference>